<accession>A0A6L9SPB0</accession>
<dbReference type="RefSeq" id="WP_163195972.1">
    <property type="nucleotide sequence ID" value="NZ_WHZV01000001.1"/>
</dbReference>
<sequence>MREHESERNGRRPAGIEGFGADGVGFEEDIDRPLTIALVVDTVGNQGNGTSNSALQWAAELERQGHHVRLVGIGAPEYPARVNKVPLVSWVAAKQQMQFAQPSDTLFRTAFQGVDVVHVYMPFKFGRRAAKVARQMGIPVTAGFHLQPENVLYSAGPLRYVPGMERFLYWLFRQWLYKRVDHIHTPTEMTAGLLREHGYRGVTHVISNGYSPRFTAREPLDPDAPAHVPFRVVASGRLAHEKDQITLIKAVSMSRHAGDIHLTIAGTGPLKRYLTFRAHRRLRRNADIGFHRNADMPALLRSCDLFVHCSIADIESVSVIEAMACGLVPVIAASELSAASQFALTDESLFPVRDAAMLARRIDWWIDHPDELARWGAKYAEHTREHYSVEASVHRFVDMEREAIATAGR</sequence>
<dbReference type="SUPFAM" id="SSF53756">
    <property type="entry name" value="UDP-Glycosyltransferase/glycogen phosphorylase"/>
    <property type="match status" value="1"/>
</dbReference>
<dbReference type="Gene3D" id="3.40.50.2000">
    <property type="entry name" value="Glycogen Phosphorylase B"/>
    <property type="match status" value="2"/>
</dbReference>
<dbReference type="GO" id="GO:0016757">
    <property type="term" value="F:glycosyltransferase activity"/>
    <property type="evidence" value="ECO:0007669"/>
    <property type="project" value="UniProtKB-KW"/>
</dbReference>
<protein>
    <submittedName>
        <fullName evidence="6">Glycosyltransferase</fullName>
    </submittedName>
</protein>
<evidence type="ECO:0000259" key="5">
    <source>
        <dbReference type="Pfam" id="PF13579"/>
    </source>
</evidence>
<feature type="domain" description="Glycosyltransferase subfamily 4-like N-terminal" evidence="5">
    <location>
        <begin position="49"/>
        <end position="209"/>
    </location>
</feature>
<reference evidence="6 7" key="1">
    <citation type="submission" date="2019-10" db="EMBL/GenBank/DDBJ databases">
        <title>Bifidobacterium from non-human primates.</title>
        <authorList>
            <person name="Modesto M."/>
        </authorList>
    </citation>
    <scope>NUCLEOTIDE SEQUENCE [LARGE SCALE GENOMIC DNA]</scope>
    <source>
        <strain evidence="6 7">SMA15</strain>
    </source>
</reference>
<dbReference type="Pfam" id="PF00534">
    <property type="entry name" value="Glycos_transf_1"/>
    <property type="match status" value="1"/>
</dbReference>
<feature type="domain" description="Glycosyl transferase family 1" evidence="4">
    <location>
        <begin position="231"/>
        <end position="378"/>
    </location>
</feature>
<dbReference type="GO" id="GO:1901137">
    <property type="term" value="P:carbohydrate derivative biosynthetic process"/>
    <property type="evidence" value="ECO:0007669"/>
    <property type="project" value="UniProtKB-ARBA"/>
</dbReference>
<dbReference type="Pfam" id="PF13579">
    <property type="entry name" value="Glyco_trans_4_4"/>
    <property type="match status" value="1"/>
</dbReference>
<evidence type="ECO:0000256" key="3">
    <source>
        <dbReference type="SAM" id="MobiDB-lite"/>
    </source>
</evidence>
<evidence type="ECO:0000313" key="6">
    <source>
        <dbReference type="EMBL" id="NEG54284.1"/>
    </source>
</evidence>
<dbReference type="AlphaFoldDB" id="A0A6L9SPB0"/>
<gene>
    <name evidence="6" type="ORF">GFD21_00500</name>
</gene>
<keyword evidence="2 6" id="KW-0808">Transferase</keyword>
<evidence type="ECO:0000256" key="2">
    <source>
        <dbReference type="ARBA" id="ARBA00022679"/>
    </source>
</evidence>
<dbReference type="EMBL" id="WHZV01000001">
    <property type="protein sequence ID" value="NEG54284.1"/>
    <property type="molecule type" value="Genomic_DNA"/>
</dbReference>
<evidence type="ECO:0000313" key="7">
    <source>
        <dbReference type="Proteomes" id="UP000483293"/>
    </source>
</evidence>
<organism evidence="6 7">
    <name type="scientific">Bifidobacterium platyrrhinorum</name>
    <dbReference type="NCBI Taxonomy" id="2661628"/>
    <lineage>
        <taxon>Bacteria</taxon>
        <taxon>Bacillati</taxon>
        <taxon>Actinomycetota</taxon>
        <taxon>Actinomycetes</taxon>
        <taxon>Bifidobacteriales</taxon>
        <taxon>Bifidobacteriaceae</taxon>
        <taxon>Bifidobacterium</taxon>
    </lineage>
</organism>
<evidence type="ECO:0000256" key="1">
    <source>
        <dbReference type="ARBA" id="ARBA00022676"/>
    </source>
</evidence>
<feature type="region of interest" description="Disordered" evidence="3">
    <location>
        <begin position="1"/>
        <end position="20"/>
    </location>
</feature>
<proteinExistence type="predicted"/>
<dbReference type="InterPro" id="IPR028098">
    <property type="entry name" value="Glyco_trans_4-like_N"/>
</dbReference>
<evidence type="ECO:0000259" key="4">
    <source>
        <dbReference type="Pfam" id="PF00534"/>
    </source>
</evidence>
<dbReference type="PANTHER" id="PTHR45947:SF3">
    <property type="entry name" value="SULFOQUINOVOSYL TRANSFERASE SQD2"/>
    <property type="match status" value="1"/>
</dbReference>
<keyword evidence="1" id="KW-0328">Glycosyltransferase</keyword>
<dbReference type="InterPro" id="IPR001296">
    <property type="entry name" value="Glyco_trans_1"/>
</dbReference>
<dbReference type="Proteomes" id="UP000483293">
    <property type="component" value="Unassembled WGS sequence"/>
</dbReference>
<dbReference type="PANTHER" id="PTHR45947">
    <property type="entry name" value="SULFOQUINOVOSYL TRANSFERASE SQD2"/>
    <property type="match status" value="1"/>
</dbReference>
<comment type="caution">
    <text evidence="6">The sequence shown here is derived from an EMBL/GenBank/DDBJ whole genome shotgun (WGS) entry which is preliminary data.</text>
</comment>
<feature type="compositionally biased region" description="Basic and acidic residues" evidence="3">
    <location>
        <begin position="1"/>
        <end position="10"/>
    </location>
</feature>
<dbReference type="InterPro" id="IPR050194">
    <property type="entry name" value="Glycosyltransferase_grp1"/>
</dbReference>
<name>A0A6L9SPB0_9BIFI</name>
<keyword evidence="7" id="KW-1185">Reference proteome</keyword>